<protein>
    <submittedName>
        <fullName evidence="2">Uncharacterized protein</fullName>
    </submittedName>
</protein>
<feature type="region of interest" description="Disordered" evidence="1">
    <location>
        <begin position="1"/>
        <end position="26"/>
    </location>
</feature>
<proteinExistence type="predicted"/>
<dbReference type="EMBL" id="CAJPEV010009590">
    <property type="protein sequence ID" value="CAG0905728.1"/>
    <property type="molecule type" value="Genomic_DNA"/>
</dbReference>
<dbReference type="EMBL" id="LR909108">
    <property type="protein sequence ID" value="CAD7254423.1"/>
    <property type="molecule type" value="Genomic_DNA"/>
</dbReference>
<name>A0A7R9AI90_9CRUS</name>
<evidence type="ECO:0000313" key="3">
    <source>
        <dbReference type="Proteomes" id="UP000677054"/>
    </source>
</evidence>
<organism evidence="2">
    <name type="scientific">Darwinula stevensoni</name>
    <dbReference type="NCBI Taxonomy" id="69355"/>
    <lineage>
        <taxon>Eukaryota</taxon>
        <taxon>Metazoa</taxon>
        <taxon>Ecdysozoa</taxon>
        <taxon>Arthropoda</taxon>
        <taxon>Crustacea</taxon>
        <taxon>Oligostraca</taxon>
        <taxon>Ostracoda</taxon>
        <taxon>Podocopa</taxon>
        <taxon>Podocopida</taxon>
        <taxon>Darwinulocopina</taxon>
        <taxon>Darwinuloidea</taxon>
        <taxon>Darwinulidae</taxon>
        <taxon>Darwinula</taxon>
    </lineage>
</organism>
<evidence type="ECO:0000256" key="1">
    <source>
        <dbReference type="SAM" id="MobiDB-lite"/>
    </source>
</evidence>
<dbReference type="Proteomes" id="UP000677054">
    <property type="component" value="Unassembled WGS sequence"/>
</dbReference>
<sequence length="185" mass="20801">MENEESGSATLSFLHPDSQPRTVSRLKTSAPVRTYRTHDIPLRDIEMSAAAARSFSEKAKDTLKREILEEGEGMGSQLMIMIARSKAGEVPRFDPLKKYGYFYEVVAGQHIIVAKKEIYEETAMEKDTCMCAVYMGVTEEEKMDLALHNATLQAIPFNVLDVLQKCQDAEENSSDILQSFKTVLK</sequence>
<dbReference type="AlphaFoldDB" id="A0A7R9AI90"/>
<accession>A0A7R9AI90</accession>
<reference evidence="2" key="1">
    <citation type="submission" date="2020-11" db="EMBL/GenBank/DDBJ databases">
        <authorList>
            <person name="Tran Van P."/>
        </authorList>
    </citation>
    <scope>NUCLEOTIDE SEQUENCE</scope>
</reference>
<evidence type="ECO:0000313" key="2">
    <source>
        <dbReference type="EMBL" id="CAD7254423.1"/>
    </source>
</evidence>
<feature type="non-terminal residue" evidence="2">
    <location>
        <position position="185"/>
    </location>
</feature>
<feature type="compositionally biased region" description="Polar residues" evidence="1">
    <location>
        <begin position="1"/>
        <end position="11"/>
    </location>
</feature>
<keyword evidence="3" id="KW-1185">Reference proteome</keyword>
<gene>
    <name evidence="2" type="ORF">DSTB1V02_LOCUS14169</name>
</gene>